<evidence type="ECO:0000313" key="1">
    <source>
        <dbReference type="EMBL" id="PHZ83563.1"/>
    </source>
</evidence>
<dbReference type="SUPFAM" id="SSF46785">
    <property type="entry name" value="Winged helix' DNA-binding domain"/>
    <property type="match status" value="1"/>
</dbReference>
<dbReference type="AlphaFoldDB" id="A0A2G4YMP4"/>
<comment type="caution">
    <text evidence="1">The sequence shown here is derived from an EMBL/GenBank/DDBJ whole genome shotgun (WGS) entry which is preliminary data.</text>
</comment>
<keyword evidence="2" id="KW-1185">Reference proteome</keyword>
<dbReference type="Gene3D" id="1.10.10.10">
    <property type="entry name" value="Winged helix-like DNA-binding domain superfamily/Winged helix DNA-binding domain"/>
    <property type="match status" value="1"/>
</dbReference>
<dbReference type="RefSeq" id="WP_099475068.1">
    <property type="nucleotide sequence ID" value="NZ_CP041025.1"/>
</dbReference>
<gene>
    <name evidence="1" type="ORF">CRD36_16490</name>
</gene>
<dbReference type="EMBL" id="PDEM01000032">
    <property type="protein sequence ID" value="PHZ83563.1"/>
    <property type="molecule type" value="Genomic_DNA"/>
</dbReference>
<protein>
    <recommendedName>
        <fullName evidence="3">GntR family transcriptional regulator</fullName>
    </recommendedName>
</protein>
<dbReference type="OrthoDB" id="8479543at2"/>
<dbReference type="InterPro" id="IPR036388">
    <property type="entry name" value="WH-like_DNA-bd_sf"/>
</dbReference>
<dbReference type="Proteomes" id="UP000229730">
    <property type="component" value="Unassembled WGS sequence"/>
</dbReference>
<evidence type="ECO:0000313" key="2">
    <source>
        <dbReference type="Proteomes" id="UP000229730"/>
    </source>
</evidence>
<organism evidence="1 2">
    <name type="scientific">Paremcibacter congregatus</name>
    <dbReference type="NCBI Taxonomy" id="2043170"/>
    <lineage>
        <taxon>Bacteria</taxon>
        <taxon>Pseudomonadati</taxon>
        <taxon>Pseudomonadota</taxon>
        <taxon>Alphaproteobacteria</taxon>
        <taxon>Emcibacterales</taxon>
        <taxon>Emcibacteraceae</taxon>
        <taxon>Paremcibacter</taxon>
    </lineage>
</organism>
<reference evidence="1 2" key="1">
    <citation type="submission" date="2017-10" db="EMBL/GenBank/DDBJ databases">
        <title>Frigbacter circumglobatus gen. nov. sp. nov., isolated from sediment cultured in situ.</title>
        <authorList>
            <person name="Zhao Z."/>
        </authorList>
    </citation>
    <scope>NUCLEOTIDE SEQUENCE [LARGE SCALE GENOMIC DNA]</scope>
    <source>
        <strain evidence="1 2">ZYL</strain>
    </source>
</reference>
<dbReference type="InterPro" id="IPR036390">
    <property type="entry name" value="WH_DNA-bd_sf"/>
</dbReference>
<sequence>MTQDAEDITEGRGSSVYEQVRELVQTHGLPPQTHLMVEHIAIILDPCPRQEIYQALWRLVQEGVVVERPESGFFTRHFSNVEVCTLYEENKVLLDRSLEILEAHDVANGVVQYPQLFVAREDKAEKAGATGGPLSQKDLVRITGELFLHIVTQAGRSDFTEMVVMINQRLSYIRLCECTLIEAVDEEVAHLCHLYHRNEIGKLRDAVAQYHLTRFKTIPRLMAVL</sequence>
<proteinExistence type="predicted"/>
<evidence type="ECO:0008006" key="3">
    <source>
        <dbReference type="Google" id="ProtNLM"/>
    </source>
</evidence>
<accession>A0A2G4YMP4</accession>
<name>A0A2G4YMP4_9PROT</name>
<dbReference type="InParanoid" id="A0A2G4YMP4"/>